<dbReference type="OrthoDB" id="8536716at2"/>
<dbReference type="RefSeq" id="WP_090393671.1">
    <property type="nucleotide sequence ID" value="NZ_FMZO01000036.1"/>
</dbReference>
<evidence type="ECO:0000313" key="3">
    <source>
        <dbReference type="Proteomes" id="UP000198757"/>
    </source>
</evidence>
<keyword evidence="1" id="KW-0472">Membrane</keyword>
<organism evidence="2 3">
    <name type="scientific">Niabella drilacis (strain DSM 25811 / CCM 8410 / CCUG 62505 / LMG 26954 / E90)</name>
    <dbReference type="NCBI Taxonomy" id="1285928"/>
    <lineage>
        <taxon>Bacteria</taxon>
        <taxon>Pseudomonadati</taxon>
        <taxon>Bacteroidota</taxon>
        <taxon>Chitinophagia</taxon>
        <taxon>Chitinophagales</taxon>
        <taxon>Chitinophagaceae</taxon>
        <taxon>Niabella</taxon>
    </lineage>
</organism>
<evidence type="ECO:0008006" key="4">
    <source>
        <dbReference type="Google" id="ProtNLM"/>
    </source>
</evidence>
<dbReference type="Pfam" id="PF11750">
    <property type="entry name" value="DUF3307"/>
    <property type="match status" value="1"/>
</dbReference>
<keyword evidence="1" id="KW-0812">Transmembrane</keyword>
<keyword evidence="1" id="KW-1133">Transmembrane helix</keyword>
<gene>
    <name evidence="2" type="ORF">SAMN04487894_13611</name>
</gene>
<name>A0A1G7C0S2_NIADE</name>
<accession>A0A1G7C0S2</accession>
<feature type="transmembrane region" description="Helical" evidence="1">
    <location>
        <begin position="42"/>
        <end position="65"/>
    </location>
</feature>
<proteinExistence type="predicted"/>
<keyword evidence="3" id="KW-1185">Reference proteome</keyword>
<sequence length="245" mass="27611">MMLFIKLLLAHLLGDFVLQPSRWVEEKERNTYKSPKLYLHVLIHFVLILLITMDARYLPLAAFIAGTHLLIDLAKLRFQAPRTRKAFFVLDQVLHLLVLAAAAWWMEPFTLQLSTAQVNALLIITTGLVCLTTPVSVVIKLVLSKWAPATEIRSDIIETRSLQHAGMMIGYLERVLVLIFILNQQWVAIGFLVTAKSVFRFSDLKAGQDRKLTEYILIGTLLSFGIAIVVGVLLQNLLQHKSIAG</sequence>
<feature type="transmembrane region" description="Helical" evidence="1">
    <location>
        <begin position="118"/>
        <end position="143"/>
    </location>
</feature>
<feature type="transmembrane region" description="Helical" evidence="1">
    <location>
        <begin position="175"/>
        <end position="195"/>
    </location>
</feature>
<reference evidence="3" key="1">
    <citation type="submission" date="2016-10" db="EMBL/GenBank/DDBJ databases">
        <authorList>
            <person name="Varghese N."/>
            <person name="Submissions S."/>
        </authorList>
    </citation>
    <scope>NUCLEOTIDE SEQUENCE [LARGE SCALE GENOMIC DNA]</scope>
    <source>
        <strain evidence="3">DSM 25811 / CCM 8410 / LMG 26954 / E90</strain>
    </source>
</reference>
<protein>
    <recommendedName>
        <fullName evidence="4">DUF3307 domain-containing protein</fullName>
    </recommendedName>
</protein>
<evidence type="ECO:0000256" key="1">
    <source>
        <dbReference type="SAM" id="Phobius"/>
    </source>
</evidence>
<dbReference type="STRING" id="1285928.SAMN04487894_13611"/>
<feature type="transmembrane region" description="Helical" evidence="1">
    <location>
        <begin position="215"/>
        <end position="234"/>
    </location>
</feature>
<feature type="transmembrane region" description="Helical" evidence="1">
    <location>
        <begin position="86"/>
        <end position="106"/>
    </location>
</feature>
<evidence type="ECO:0000313" key="2">
    <source>
        <dbReference type="EMBL" id="SDE32869.1"/>
    </source>
</evidence>
<dbReference type="Proteomes" id="UP000198757">
    <property type="component" value="Unassembled WGS sequence"/>
</dbReference>
<dbReference type="AlphaFoldDB" id="A0A1G7C0S2"/>
<dbReference type="InterPro" id="IPR021737">
    <property type="entry name" value="Phage_phiKZ_Orf197"/>
</dbReference>
<dbReference type="EMBL" id="FMZO01000036">
    <property type="protein sequence ID" value="SDE32869.1"/>
    <property type="molecule type" value="Genomic_DNA"/>
</dbReference>